<accession>A0A2S7KX97</accession>
<evidence type="ECO:0000313" key="1">
    <source>
        <dbReference type="EMBL" id="PQB07261.1"/>
    </source>
</evidence>
<reference evidence="1 2" key="1">
    <citation type="submission" date="2016-11" db="EMBL/GenBank/DDBJ databases">
        <title>Trade-off between light-utilization and light-protection in marine flavobacteria.</title>
        <authorList>
            <person name="Kumagai Y."/>
        </authorList>
    </citation>
    <scope>NUCLEOTIDE SEQUENCE [LARGE SCALE GENOMIC DNA]</scope>
    <source>
        <strain evidence="1 2">ATCC 700397</strain>
    </source>
</reference>
<gene>
    <name evidence="1" type="ORF">BST83_08910</name>
</gene>
<evidence type="ECO:0000313" key="2">
    <source>
        <dbReference type="Proteomes" id="UP000239522"/>
    </source>
</evidence>
<comment type="caution">
    <text evidence="1">The sequence shown here is derived from an EMBL/GenBank/DDBJ whole genome shotgun (WGS) entry which is preliminary data.</text>
</comment>
<dbReference type="AlphaFoldDB" id="A0A2S7KX97"/>
<dbReference type="OrthoDB" id="5379188at2"/>
<proteinExistence type="predicted"/>
<dbReference type="RefSeq" id="WP_104809493.1">
    <property type="nucleotide sequence ID" value="NZ_MQUA01000013.1"/>
</dbReference>
<protein>
    <recommendedName>
        <fullName evidence="3">HNH endonuclease</fullName>
    </recommendedName>
</protein>
<dbReference type="Proteomes" id="UP000239522">
    <property type="component" value="Unassembled WGS sequence"/>
</dbReference>
<name>A0A2S7KX97_9FLAO</name>
<evidence type="ECO:0008006" key="3">
    <source>
        <dbReference type="Google" id="ProtNLM"/>
    </source>
</evidence>
<dbReference type="EMBL" id="MQUA01000013">
    <property type="protein sequence ID" value="PQB07261.1"/>
    <property type="molecule type" value="Genomic_DNA"/>
</dbReference>
<keyword evidence="2" id="KW-1185">Reference proteome</keyword>
<sequence>MRDDFIQKTKDNLAKRVAFTCSNPKCNIVTIGPNSNSAKTTSIGVAAHITAASKGGPRYESSLTSEQRKSINNGIWLCQSCSKLIDTDVGLYSTKSLNEWKNQAEKTAGERLNKQMATDSMFANSEDFESIKENGFYEKEFSGQKVRYYLQGAFLHVEHEPTPGIIAYYVLDQNGNVVENKFPHELSEYEVIIEPGLILRTRIKKLSNQLSEEIIFMKWGNVAHLIKNNEGLLVSFNIKRGCTISHTEKKIWIKRPEFKK</sequence>
<organism evidence="1 2">
    <name type="scientific">Polaribacter filamentus</name>
    <dbReference type="NCBI Taxonomy" id="53483"/>
    <lineage>
        <taxon>Bacteria</taxon>
        <taxon>Pseudomonadati</taxon>
        <taxon>Bacteroidota</taxon>
        <taxon>Flavobacteriia</taxon>
        <taxon>Flavobacteriales</taxon>
        <taxon>Flavobacteriaceae</taxon>
    </lineage>
</organism>